<dbReference type="Proteomes" id="UP001593940">
    <property type="component" value="Unassembled WGS sequence"/>
</dbReference>
<dbReference type="EMBL" id="JBHOMY010000016">
    <property type="protein sequence ID" value="MFC1456402.1"/>
    <property type="molecule type" value="Genomic_DNA"/>
</dbReference>
<accession>A0ABV6Y550</accession>
<feature type="transmembrane region" description="Helical" evidence="1">
    <location>
        <begin position="6"/>
        <end position="30"/>
    </location>
</feature>
<keyword evidence="3" id="KW-1185">Reference proteome</keyword>
<evidence type="ECO:0000313" key="3">
    <source>
        <dbReference type="Proteomes" id="UP001593940"/>
    </source>
</evidence>
<keyword evidence="1" id="KW-1133">Transmembrane helix</keyword>
<evidence type="ECO:0000256" key="1">
    <source>
        <dbReference type="SAM" id="Phobius"/>
    </source>
</evidence>
<gene>
    <name evidence="2" type="ORF">ACETIH_06640</name>
</gene>
<keyword evidence="1" id="KW-0472">Membrane</keyword>
<dbReference type="RefSeq" id="WP_377029183.1">
    <property type="nucleotide sequence ID" value="NZ_JBHOMY010000016.1"/>
</dbReference>
<name>A0ABV6Y550_9HYPH</name>
<keyword evidence="1" id="KW-0812">Transmembrane</keyword>
<protein>
    <submittedName>
        <fullName evidence="2">Uncharacterized protein</fullName>
    </submittedName>
</protein>
<evidence type="ECO:0000313" key="2">
    <source>
        <dbReference type="EMBL" id="MFC1456402.1"/>
    </source>
</evidence>
<reference evidence="2 3" key="1">
    <citation type="submission" date="2024-09" db="EMBL/GenBank/DDBJ databases">
        <title>Nodulacao em especies de Leguminosae Basais da Amazonia e Caracterizacao dos Rizobios e Bacterias Associadas aos Nodulos.</title>
        <authorList>
            <person name="Jambeiro I.C.A."/>
            <person name="Lopes I.S."/>
            <person name="Aguiar E.R.G.R."/>
            <person name="Santos A.F.J."/>
            <person name="Dos Santos J.M.F."/>
            <person name="Gross E."/>
        </authorList>
    </citation>
    <scope>NUCLEOTIDE SEQUENCE [LARGE SCALE GENOMIC DNA]</scope>
    <source>
        <strain evidence="2 3">BRUESC1165</strain>
    </source>
</reference>
<organism evidence="2 3">
    <name type="scientific">Microvirga arabica</name>
    <dbReference type="NCBI Taxonomy" id="1128671"/>
    <lineage>
        <taxon>Bacteria</taxon>
        <taxon>Pseudomonadati</taxon>
        <taxon>Pseudomonadota</taxon>
        <taxon>Alphaproteobacteria</taxon>
        <taxon>Hyphomicrobiales</taxon>
        <taxon>Methylobacteriaceae</taxon>
        <taxon>Microvirga</taxon>
    </lineage>
</organism>
<sequence>MDGADLEIYLAVLSGITALLLGLAALCRAFPPASQELMRWVELLEKRRKRD</sequence>
<comment type="caution">
    <text evidence="2">The sequence shown here is derived from an EMBL/GenBank/DDBJ whole genome shotgun (WGS) entry which is preliminary data.</text>
</comment>
<proteinExistence type="predicted"/>